<dbReference type="EMBL" id="LBOI01000007">
    <property type="protein sequence ID" value="KKP31584.1"/>
    <property type="molecule type" value="Genomic_DNA"/>
</dbReference>
<reference evidence="1 2" key="1">
    <citation type="journal article" date="2015" name="Nature">
        <title>rRNA introns, odd ribosomes, and small enigmatic genomes across a large radiation of phyla.</title>
        <authorList>
            <person name="Brown C.T."/>
            <person name="Hug L.A."/>
            <person name="Thomas B.C."/>
            <person name="Sharon I."/>
            <person name="Castelle C.J."/>
            <person name="Singh A."/>
            <person name="Wilkins M.J."/>
            <person name="Williams K.H."/>
            <person name="Banfield J.F."/>
        </authorList>
    </citation>
    <scope>NUCLEOTIDE SEQUENCE [LARGE SCALE GENOMIC DNA]</scope>
</reference>
<accession>A0A0F9YJB1</accession>
<evidence type="ECO:0000313" key="2">
    <source>
        <dbReference type="Proteomes" id="UP000034803"/>
    </source>
</evidence>
<dbReference type="Proteomes" id="UP000034803">
    <property type="component" value="Unassembled WGS sequence"/>
</dbReference>
<proteinExistence type="predicted"/>
<name>A0A0F9YJB1_9BACT</name>
<feature type="non-terminal residue" evidence="1">
    <location>
        <position position="1"/>
    </location>
</feature>
<gene>
    <name evidence="1" type="ORF">UR21_C0007G0001</name>
</gene>
<sequence>NLEPKKIGPENEFSEVMMIMATPGEDDNEVAPVLFKLSKKVPNGTKVR</sequence>
<comment type="caution">
    <text evidence="1">The sequence shown here is derived from an EMBL/GenBank/DDBJ whole genome shotgun (WGS) entry which is preliminary data.</text>
</comment>
<organism evidence="1 2">
    <name type="scientific">Candidatus Woesebacteria bacterium GW2011_GWC2_31_9</name>
    <dbReference type="NCBI Taxonomy" id="1618586"/>
    <lineage>
        <taxon>Bacteria</taxon>
        <taxon>Candidatus Woeseibacteriota</taxon>
    </lineage>
</organism>
<protein>
    <submittedName>
        <fullName evidence="1">Uncharacterized protein</fullName>
    </submittedName>
</protein>
<dbReference type="AlphaFoldDB" id="A0A0F9YJB1"/>
<evidence type="ECO:0000313" key="1">
    <source>
        <dbReference type="EMBL" id="KKP31584.1"/>
    </source>
</evidence>